<sequence length="661" mass="68424">MSPRLRSIGFNSPQQQQGAIGLMAAVTLGVVLLFMLLVIDSGRLYLEQRKLQRVADMAVLEAVSRGGSCTSGTAVTYVNESATRNGFTPGAVQKITPTCGTLVTGSDSLRTFKLDPSQTNAIRVIATTTVPTSVAGGLWSLFAKDGFNLNTQLTASAVGAAPKGLLAQLTIRSTAVTIDSSKSQILNAVWGGLLGGSLNLSVAGWQGLVDSKINLLSYLDQLAIDLNINAGSYTDVLNTKVQLTKLIDTAIKVLTANGNTANVAVDGLLGLKAAVGSVQVKLADILKLQTGTNSAGLDTNLNVFQLVEAFVQLANINNGVVATVPLNVPGVINGVVKLKVIEPPQLSAIGDPAKAKANPTDPASRIYVRTAQVRAGVSIALPLLDTPAVESVLTNLVGPLTDTLNSLLSLNLAATLKSVLCAVAFPCKQTDLKVLPTASINVILEVASANSYVTDYSCPSTTTKTLTVANNAALVKVKFGSIDMTNAFSSSNDVTVKPLPIIDIGSVTCSGLILFKVCDPKTRVPFYGGGVGLMVDTSIGSLSAPYLTHTYNQPPEIKQDPLFSPVSSTNLVGSLKTTLQGIQLAVYQPTGTSALGSLLVNTGNILSGLITAISNIIGTLLSPIVDPLLNGILNLLGITIDNVDVGANLSCGQGGRAQLVL</sequence>
<evidence type="ECO:0000313" key="5">
    <source>
        <dbReference type="Proteomes" id="UP000186677"/>
    </source>
</evidence>
<evidence type="ECO:0000313" key="4">
    <source>
        <dbReference type="EMBL" id="OKA21183.1"/>
    </source>
</evidence>
<feature type="domain" description="Putative Flp pilus-assembly TadG-like N-terminal" evidence="3">
    <location>
        <begin position="18"/>
        <end position="64"/>
    </location>
</feature>
<dbReference type="InterPro" id="IPR018705">
    <property type="entry name" value="DUF2134_membrane"/>
</dbReference>
<feature type="transmembrane region" description="Helical" evidence="1">
    <location>
        <begin position="20"/>
        <end position="39"/>
    </location>
</feature>
<keyword evidence="1" id="KW-0812">Transmembrane</keyword>
<protein>
    <recommendedName>
        <fullName evidence="6">Flp pilus-assembly TadG-like N-terminal domain-containing protein</fullName>
    </recommendedName>
</protein>
<dbReference type="Pfam" id="PF09977">
    <property type="entry name" value="Tad_C"/>
    <property type="match status" value="1"/>
</dbReference>
<keyword evidence="5" id="KW-1185">Reference proteome</keyword>
<proteinExistence type="predicted"/>
<comment type="caution">
    <text evidence="4">The sequence shown here is derived from an EMBL/GenBank/DDBJ whole genome shotgun (WGS) entry which is preliminary data.</text>
</comment>
<accession>A0ABX3EA39</accession>
<name>A0ABX3EA39_9PSED</name>
<feature type="domain" description="DUF2134" evidence="2">
    <location>
        <begin position="73"/>
        <end position="138"/>
    </location>
</feature>
<gene>
    <name evidence="4" type="ORF">BOH73_12580</name>
</gene>
<evidence type="ECO:0000259" key="3">
    <source>
        <dbReference type="Pfam" id="PF13400"/>
    </source>
</evidence>
<evidence type="ECO:0000259" key="2">
    <source>
        <dbReference type="Pfam" id="PF09977"/>
    </source>
</evidence>
<dbReference type="InterPro" id="IPR028087">
    <property type="entry name" value="Tad_N"/>
</dbReference>
<reference evidence="4 5" key="1">
    <citation type="submission" date="2016-11" db="EMBL/GenBank/DDBJ databases">
        <title>Draft genome of Pseudomonas versuta A4R1.5.</title>
        <authorList>
            <person name="See-Too W.-S."/>
        </authorList>
    </citation>
    <scope>NUCLEOTIDE SEQUENCE [LARGE SCALE GENOMIC DNA]</scope>
    <source>
        <strain evidence="4 5">A4R1.5</strain>
    </source>
</reference>
<dbReference type="Proteomes" id="UP000186677">
    <property type="component" value="Unassembled WGS sequence"/>
</dbReference>
<keyword evidence="1" id="KW-0472">Membrane</keyword>
<keyword evidence="1" id="KW-1133">Transmembrane helix</keyword>
<organism evidence="4 5">
    <name type="scientific">Pseudomonas versuta</name>
    <dbReference type="NCBI Taxonomy" id="1788301"/>
    <lineage>
        <taxon>Bacteria</taxon>
        <taxon>Pseudomonadati</taxon>
        <taxon>Pseudomonadota</taxon>
        <taxon>Gammaproteobacteria</taxon>
        <taxon>Pseudomonadales</taxon>
        <taxon>Pseudomonadaceae</taxon>
        <taxon>Pseudomonas</taxon>
    </lineage>
</organism>
<evidence type="ECO:0000256" key="1">
    <source>
        <dbReference type="SAM" id="Phobius"/>
    </source>
</evidence>
<dbReference type="Pfam" id="PF13400">
    <property type="entry name" value="Tad"/>
    <property type="match status" value="1"/>
</dbReference>
<dbReference type="RefSeq" id="WP_060695576.1">
    <property type="nucleotide sequence ID" value="NZ_CP012676.1"/>
</dbReference>
<evidence type="ECO:0008006" key="6">
    <source>
        <dbReference type="Google" id="ProtNLM"/>
    </source>
</evidence>
<dbReference type="EMBL" id="MPJC01000006">
    <property type="protein sequence ID" value="OKA21183.1"/>
    <property type="molecule type" value="Genomic_DNA"/>
</dbReference>